<name>A0A6P6RXW8_9EIME</name>
<reference evidence="3" key="1">
    <citation type="submission" date="2025-08" db="UniProtKB">
        <authorList>
            <consortium name="RefSeq"/>
        </authorList>
    </citation>
    <scope>IDENTIFICATION</scope>
</reference>
<feature type="region of interest" description="Disordered" evidence="1">
    <location>
        <begin position="1"/>
        <end position="52"/>
    </location>
</feature>
<accession>A0A6P6RXW8</accession>
<feature type="compositionally biased region" description="Low complexity" evidence="1">
    <location>
        <begin position="86"/>
        <end position="102"/>
    </location>
</feature>
<dbReference type="OrthoDB" id="348536at2759"/>
<proteinExistence type="predicted"/>
<evidence type="ECO:0000313" key="3">
    <source>
        <dbReference type="RefSeq" id="XP_026192751.1"/>
    </source>
</evidence>
<feature type="region of interest" description="Disordered" evidence="1">
    <location>
        <begin position="552"/>
        <end position="586"/>
    </location>
</feature>
<evidence type="ECO:0000256" key="1">
    <source>
        <dbReference type="SAM" id="MobiDB-lite"/>
    </source>
</evidence>
<dbReference type="InterPro" id="IPR028222">
    <property type="entry name" value="AP5Z1"/>
</dbReference>
<feature type="compositionally biased region" description="Low complexity" evidence="1">
    <location>
        <begin position="65"/>
        <end position="75"/>
    </location>
</feature>
<dbReference type="PANTHER" id="PTHR46488:SF1">
    <property type="entry name" value="AP-5 COMPLEX SUBUNIT ZETA-1"/>
    <property type="match status" value="1"/>
</dbReference>
<sequence>MGAAEDEPSEGPPSSEEVPRVPRPWDFLSDGAPTGGPPGGPPGGPSLCSLPSCLSEGVGSGAPLAAAAAAAAAAAEDPHQTPEQQGSSSTSSPGSLFAFSSPPKQPQQSAASSGLPCTQTAVQGGAIPLLSVRLLSLSCLLRRQQQQQQEQHQRQRQAEEISVLMAQTPVEGRDPLGRRKQKRSLCVASGDPAPSPALEEDPSGCPPHPFFSAVSRYCLRVLQQAELQQQQAACCAGTSTISPTGSGRALSGDTPSSSSSSCCLRLGRCAVVNGAVLEAQLMDAAAVEAVRLLYLLAPASRDIQQQAFVAIKRRAPSASESGAWDVCVVQAAGGSFGEVCNALLDLPLTAAFLEKGLPASPRVSAVCKAVPLCLDILFKEALQAPHPQPRAELFRALLQRFSLLYPLSFFVDDFKSHCFAPFALGRGGNLVSRPSRAWCGVSWCCAFRLRTFALGRPCLTSELPQLQQRHQIVQGIRAHSNPQGAPLAEALCWAVVAEYFEALEAVAYEALAPMAPPERPTLIFESHRPPGEPLHTGFLSGGRTTLFSDATSAEGLDSHSSPKEATAALETPRAARRTGASRAALGDDRRPASIDIDLSDCVVRASDWASSEGLAAKGPPATPRAAQVASLDLPPSLICVSVAALSQLTLRFPPLRPRTVLCLSSLRAGVQGDKWLPLLSRISFSLRTLSDLPLAQRILSDGSSRSSSFSPL</sequence>
<protein>
    <submittedName>
        <fullName evidence="3">Uncharacterized protein LOC34618923</fullName>
    </submittedName>
</protein>
<feature type="compositionally biased region" description="Polar residues" evidence="1">
    <location>
        <begin position="106"/>
        <end position="116"/>
    </location>
</feature>
<evidence type="ECO:0000313" key="2">
    <source>
        <dbReference type="Proteomes" id="UP000515125"/>
    </source>
</evidence>
<dbReference type="AlphaFoldDB" id="A0A6P6RXW8"/>
<feature type="region of interest" description="Disordered" evidence="1">
    <location>
        <begin position="165"/>
        <end position="202"/>
    </location>
</feature>
<dbReference type="GO" id="GO:0044599">
    <property type="term" value="C:AP-5 adaptor complex"/>
    <property type="evidence" value="ECO:0007669"/>
    <property type="project" value="InterPro"/>
</dbReference>
<feature type="region of interest" description="Disordered" evidence="1">
    <location>
        <begin position="64"/>
        <end position="116"/>
    </location>
</feature>
<feature type="compositionally biased region" description="Pro residues" evidence="1">
    <location>
        <begin position="35"/>
        <end position="44"/>
    </location>
</feature>
<dbReference type="PANTHER" id="PTHR46488">
    <property type="entry name" value="AP-5 COMPLEX SUBUNIT ZETA-1"/>
    <property type="match status" value="1"/>
</dbReference>
<keyword evidence="2" id="KW-1185">Reference proteome</keyword>
<dbReference type="Proteomes" id="UP000515125">
    <property type="component" value="Unplaced"/>
</dbReference>
<gene>
    <name evidence="3" type="primary">LOC34618923</name>
</gene>
<organism evidence="2 3">
    <name type="scientific">Cyclospora cayetanensis</name>
    <dbReference type="NCBI Taxonomy" id="88456"/>
    <lineage>
        <taxon>Eukaryota</taxon>
        <taxon>Sar</taxon>
        <taxon>Alveolata</taxon>
        <taxon>Apicomplexa</taxon>
        <taxon>Conoidasida</taxon>
        <taxon>Coccidia</taxon>
        <taxon>Eucoccidiorida</taxon>
        <taxon>Eimeriorina</taxon>
        <taxon>Eimeriidae</taxon>
        <taxon>Cyclospora</taxon>
    </lineage>
</organism>
<dbReference type="GeneID" id="34618923"/>
<dbReference type="RefSeq" id="XP_026192751.1">
    <property type="nucleotide sequence ID" value="XM_026336966.1"/>
</dbReference>